<evidence type="ECO:0000313" key="1">
    <source>
        <dbReference type="EMBL" id="NYD57990.1"/>
    </source>
</evidence>
<dbReference type="AlphaFoldDB" id="A0A7Y9F1N7"/>
<proteinExistence type="predicted"/>
<comment type="caution">
    <text evidence="1">The sequence shown here is derived from an EMBL/GenBank/DDBJ whole genome shotgun (WGS) entry which is preliminary data.</text>
</comment>
<protein>
    <submittedName>
        <fullName evidence="1">Uncharacterized protein</fullName>
    </submittedName>
</protein>
<dbReference type="Proteomes" id="UP000516957">
    <property type="component" value="Unassembled WGS sequence"/>
</dbReference>
<dbReference type="Pfam" id="PF21853">
    <property type="entry name" value="DUF6912"/>
    <property type="match status" value="1"/>
</dbReference>
<dbReference type="InterPro" id="IPR054206">
    <property type="entry name" value="DUF6912"/>
</dbReference>
<reference evidence="1 2" key="1">
    <citation type="submission" date="2020-07" db="EMBL/GenBank/DDBJ databases">
        <title>Sequencing the genomes of 1000 actinobacteria strains.</title>
        <authorList>
            <person name="Klenk H.-P."/>
        </authorList>
    </citation>
    <scope>NUCLEOTIDE SEQUENCE [LARGE SCALE GENOMIC DNA]</scope>
    <source>
        <strain evidence="1 2">DSM 18965</strain>
    </source>
</reference>
<accession>A0A7Y9F1N7</accession>
<sequence>MTRLYLPSSLELLARLHAGEPLTTDTAVEADDDSEDAEYAALLEAAEASAGIVGAGRRRVVVVAEVARRGDPVTVREVAAVHVDTEEGAAPDDDLAWFATQEIGQLVQGAPGA</sequence>
<dbReference type="EMBL" id="JACCBE010000001">
    <property type="protein sequence ID" value="NYD57990.1"/>
    <property type="molecule type" value="Genomic_DNA"/>
</dbReference>
<evidence type="ECO:0000313" key="2">
    <source>
        <dbReference type="Proteomes" id="UP000516957"/>
    </source>
</evidence>
<organism evidence="1 2">
    <name type="scientific">Nocardioides marinisabuli</name>
    <dbReference type="NCBI Taxonomy" id="419476"/>
    <lineage>
        <taxon>Bacteria</taxon>
        <taxon>Bacillati</taxon>
        <taxon>Actinomycetota</taxon>
        <taxon>Actinomycetes</taxon>
        <taxon>Propionibacteriales</taxon>
        <taxon>Nocardioidaceae</taxon>
        <taxon>Nocardioides</taxon>
    </lineage>
</organism>
<name>A0A7Y9F1N7_9ACTN</name>
<gene>
    <name evidence="1" type="ORF">BKA08_002228</name>
</gene>
<dbReference type="RefSeq" id="WP_179615668.1">
    <property type="nucleotide sequence ID" value="NZ_CP059163.1"/>
</dbReference>
<keyword evidence="2" id="KW-1185">Reference proteome</keyword>